<accession>A0A8S5T1G6</accession>
<protein>
    <submittedName>
        <fullName evidence="1">Uncharacterized protein</fullName>
    </submittedName>
</protein>
<organism evidence="1">
    <name type="scientific">Siphoviridae sp. ctlI314</name>
    <dbReference type="NCBI Taxonomy" id="2827927"/>
    <lineage>
        <taxon>Viruses</taxon>
        <taxon>Duplodnaviria</taxon>
        <taxon>Heunggongvirae</taxon>
        <taxon>Uroviricota</taxon>
        <taxon>Caudoviricetes</taxon>
    </lineage>
</organism>
<name>A0A8S5T1G6_9CAUD</name>
<dbReference type="EMBL" id="BK032727">
    <property type="protein sequence ID" value="DAF57070.1"/>
    <property type="molecule type" value="Genomic_DNA"/>
</dbReference>
<proteinExistence type="predicted"/>
<evidence type="ECO:0000313" key="1">
    <source>
        <dbReference type="EMBL" id="DAF57070.1"/>
    </source>
</evidence>
<reference evidence="1" key="1">
    <citation type="journal article" date="2021" name="Proc. Natl. Acad. Sci. U.S.A.">
        <title>A Catalog of Tens of Thousands of Viruses from Human Metagenomes Reveals Hidden Associations with Chronic Diseases.</title>
        <authorList>
            <person name="Tisza M.J."/>
            <person name="Buck C.B."/>
        </authorList>
    </citation>
    <scope>NUCLEOTIDE SEQUENCE</scope>
    <source>
        <strain evidence="1">CtlI314</strain>
    </source>
</reference>
<sequence length="85" mass="9568">MSHGSVLVVFHDVLGHTHIPCNFKIAVDFSINEDYGHQHNASPVRWRAVAIVTVITIQTIIPAPICEIFGCIKHFKCMTIVIFRI</sequence>